<dbReference type="VEuPathDB" id="FungiDB:MYCFIDRAFT_197070"/>
<sequence length="179" mass="19905">MPRSLWPWSWLWRSPRLRLRDRDMRRLSSAANGECDERARPIKGRAGGRTTARPRTGACMCGRVAAKAPATAKRADRLSHSLSPWPYPWPCRTMDLLCMDVHMRLTPPTAGLLGLGLLDPPHAARSTLHAPLHCLQMNDNHSTLGSSLHSQPDATAASSWESRHGPMTALHFSRPSLLH</sequence>
<dbReference type="HOGENOM" id="CLU_1504087_0_0_1"/>
<protein>
    <submittedName>
        <fullName evidence="2">Uncharacterized protein</fullName>
    </submittedName>
</protein>
<evidence type="ECO:0000256" key="1">
    <source>
        <dbReference type="SAM" id="MobiDB-lite"/>
    </source>
</evidence>
<dbReference type="GeneID" id="19335625"/>
<reference evidence="2 3" key="1">
    <citation type="journal article" date="2012" name="PLoS Pathog.">
        <title>Diverse lifestyles and strategies of plant pathogenesis encoded in the genomes of eighteen Dothideomycetes fungi.</title>
        <authorList>
            <person name="Ohm R.A."/>
            <person name="Feau N."/>
            <person name="Henrissat B."/>
            <person name="Schoch C.L."/>
            <person name="Horwitz B.A."/>
            <person name="Barry K.W."/>
            <person name="Condon B.J."/>
            <person name="Copeland A.C."/>
            <person name="Dhillon B."/>
            <person name="Glaser F."/>
            <person name="Hesse C.N."/>
            <person name="Kosti I."/>
            <person name="LaButti K."/>
            <person name="Lindquist E.A."/>
            <person name="Lucas S."/>
            <person name="Salamov A.A."/>
            <person name="Bradshaw R.E."/>
            <person name="Ciuffetti L."/>
            <person name="Hamelin R.C."/>
            <person name="Kema G.H.J."/>
            <person name="Lawrence C."/>
            <person name="Scott J.A."/>
            <person name="Spatafora J.W."/>
            <person name="Turgeon B.G."/>
            <person name="de Wit P.J.G.M."/>
            <person name="Zhong S."/>
            <person name="Goodwin S.B."/>
            <person name="Grigoriev I.V."/>
        </authorList>
    </citation>
    <scope>NUCLEOTIDE SEQUENCE [LARGE SCALE GENOMIC DNA]</scope>
    <source>
        <strain evidence="2 3">CIRAD86</strain>
    </source>
</reference>
<evidence type="ECO:0000313" key="3">
    <source>
        <dbReference type="Proteomes" id="UP000016932"/>
    </source>
</evidence>
<feature type="region of interest" description="Disordered" evidence="1">
    <location>
        <begin position="143"/>
        <end position="162"/>
    </location>
</feature>
<proteinExistence type="predicted"/>
<evidence type="ECO:0000313" key="2">
    <source>
        <dbReference type="EMBL" id="EME81760.1"/>
    </source>
</evidence>
<dbReference type="Proteomes" id="UP000016932">
    <property type="component" value="Unassembled WGS sequence"/>
</dbReference>
<feature type="compositionally biased region" description="Polar residues" evidence="1">
    <location>
        <begin position="143"/>
        <end position="160"/>
    </location>
</feature>
<accession>M2YVP9</accession>
<dbReference type="KEGG" id="pfj:MYCFIDRAFT_197070"/>
<name>M2YVP9_PSEFD</name>
<dbReference type="EMBL" id="KB446559">
    <property type="protein sequence ID" value="EME81760.1"/>
    <property type="molecule type" value="Genomic_DNA"/>
</dbReference>
<dbReference type="AlphaFoldDB" id="M2YVP9"/>
<keyword evidence="3" id="KW-1185">Reference proteome</keyword>
<dbReference type="RefSeq" id="XP_007927327.1">
    <property type="nucleotide sequence ID" value="XM_007929136.1"/>
</dbReference>
<gene>
    <name evidence="2" type="ORF">MYCFIDRAFT_197070</name>
</gene>
<organism evidence="2 3">
    <name type="scientific">Pseudocercospora fijiensis (strain CIRAD86)</name>
    <name type="common">Black leaf streak disease fungus</name>
    <name type="synonym">Mycosphaerella fijiensis</name>
    <dbReference type="NCBI Taxonomy" id="383855"/>
    <lineage>
        <taxon>Eukaryota</taxon>
        <taxon>Fungi</taxon>
        <taxon>Dikarya</taxon>
        <taxon>Ascomycota</taxon>
        <taxon>Pezizomycotina</taxon>
        <taxon>Dothideomycetes</taxon>
        <taxon>Dothideomycetidae</taxon>
        <taxon>Mycosphaerellales</taxon>
        <taxon>Mycosphaerellaceae</taxon>
        <taxon>Pseudocercospora</taxon>
    </lineage>
</organism>